<dbReference type="InterPro" id="IPR001126">
    <property type="entry name" value="UmuC"/>
</dbReference>
<dbReference type="InterPro" id="IPR050356">
    <property type="entry name" value="SulA_CellDiv_inhibitor"/>
</dbReference>
<organism evidence="4 5">
    <name type="scientific">Thiohalospira halophila DSM 15071</name>
    <dbReference type="NCBI Taxonomy" id="1123397"/>
    <lineage>
        <taxon>Bacteria</taxon>
        <taxon>Pseudomonadati</taxon>
        <taxon>Pseudomonadota</taxon>
        <taxon>Gammaproteobacteria</taxon>
        <taxon>Thiohalospirales</taxon>
        <taxon>Thiohalospiraceae</taxon>
        <taxon>Thiohalospira</taxon>
    </lineage>
</organism>
<protein>
    <submittedName>
        <fullName evidence="4">Protein ImuB</fullName>
    </submittedName>
</protein>
<sequence>MQWLSLHLPELPLAAFARPPGAPPLALTAGRPPRVHSTDPAARAAGVRPGQPPATALALCPALRLRPRRPDREAATLEALAAWAGQYSDHVEVLPGAGLRLEVGGSIRLFGGLEALYRHARRGLAQLGHDAGTGLAPTPLASWWRALHGIAEPVEANREGAMQAAMESALAPLPIAGLGLGPEVETACRRLGLQRLGDLFALPGADLGRRLGPELPALLERALGKQADPRPRWQPPATFASRLPLPEPVSAAEALLFAARRLLGELAGWLRGRDAATAELTFHLHHERGEPTPLTLGTLQPVRDPDHLLGLLRERLEGFEPPAAVTELALAAGRTAPAPPEQADLFAAPAERPAWEPLVERLRARLGRAAVTGLEPVPDPRPERAWRATEPGAATGDSPATGPRPLWLLEAPRPLEQPPAVAGEPERIEAGWWDGADCARDYYTAREADGRRIWVYRDRRDGAWYLAGLFG</sequence>
<dbReference type="PANTHER" id="PTHR35369">
    <property type="entry name" value="BLR3025 PROTEIN-RELATED"/>
    <property type="match status" value="1"/>
</dbReference>
<dbReference type="InterPro" id="IPR043502">
    <property type="entry name" value="DNA/RNA_pol_sf"/>
</dbReference>
<proteinExistence type="predicted"/>
<dbReference type="OrthoDB" id="5298951at2"/>
<dbReference type="SUPFAM" id="SSF56672">
    <property type="entry name" value="DNA/RNA polymerases"/>
    <property type="match status" value="1"/>
</dbReference>
<name>A0A1I1P808_9GAMM</name>
<gene>
    <name evidence="4" type="ORF">SAMN05660831_00481</name>
</gene>
<dbReference type="Proteomes" id="UP000198611">
    <property type="component" value="Unassembled WGS sequence"/>
</dbReference>
<dbReference type="GO" id="GO:0006281">
    <property type="term" value="P:DNA repair"/>
    <property type="evidence" value="ECO:0007669"/>
    <property type="project" value="InterPro"/>
</dbReference>
<feature type="domain" description="UmuC" evidence="3">
    <location>
        <begin position="24"/>
        <end position="142"/>
    </location>
</feature>
<evidence type="ECO:0000256" key="1">
    <source>
        <dbReference type="ARBA" id="ARBA00022763"/>
    </source>
</evidence>
<dbReference type="EMBL" id="FOMJ01000001">
    <property type="protein sequence ID" value="SFD02130.1"/>
    <property type="molecule type" value="Genomic_DNA"/>
</dbReference>
<evidence type="ECO:0000256" key="2">
    <source>
        <dbReference type="SAM" id="MobiDB-lite"/>
    </source>
</evidence>
<dbReference type="CDD" id="cd03468">
    <property type="entry name" value="PolY_like"/>
    <property type="match status" value="1"/>
</dbReference>
<dbReference type="RefSeq" id="WP_093427139.1">
    <property type="nucleotide sequence ID" value="NZ_FOMJ01000001.1"/>
</dbReference>
<accession>A0A1I1P808</accession>
<evidence type="ECO:0000259" key="3">
    <source>
        <dbReference type="Pfam" id="PF00817"/>
    </source>
</evidence>
<feature type="region of interest" description="Disordered" evidence="2">
    <location>
        <begin position="373"/>
        <end position="403"/>
    </location>
</feature>
<dbReference type="Pfam" id="PF00817">
    <property type="entry name" value="IMS"/>
    <property type="match status" value="1"/>
</dbReference>
<dbReference type="PANTHER" id="PTHR35369:SF2">
    <property type="entry name" value="BLR3025 PROTEIN"/>
    <property type="match status" value="1"/>
</dbReference>
<dbReference type="STRING" id="1123397.SAMN05660831_00481"/>
<feature type="region of interest" description="Disordered" evidence="2">
    <location>
        <begin position="24"/>
        <end position="53"/>
    </location>
</feature>
<reference evidence="4 5" key="1">
    <citation type="submission" date="2016-10" db="EMBL/GenBank/DDBJ databases">
        <authorList>
            <person name="de Groot N.N."/>
        </authorList>
    </citation>
    <scope>NUCLEOTIDE SEQUENCE [LARGE SCALE GENOMIC DNA]</scope>
    <source>
        <strain evidence="4 5">HL3</strain>
    </source>
</reference>
<evidence type="ECO:0000313" key="5">
    <source>
        <dbReference type="Proteomes" id="UP000198611"/>
    </source>
</evidence>
<evidence type="ECO:0000313" key="4">
    <source>
        <dbReference type="EMBL" id="SFD02130.1"/>
    </source>
</evidence>
<keyword evidence="1" id="KW-0227">DNA damage</keyword>
<feature type="compositionally biased region" description="Basic and acidic residues" evidence="2">
    <location>
        <begin position="378"/>
        <end position="387"/>
    </location>
</feature>
<dbReference type="AlphaFoldDB" id="A0A1I1P808"/>
<keyword evidence="5" id="KW-1185">Reference proteome</keyword>